<dbReference type="OrthoDB" id="2944108at2759"/>
<reference evidence="1" key="1">
    <citation type="submission" date="2020-05" db="EMBL/GenBank/DDBJ databases">
        <title>Mycena genomes resolve the evolution of fungal bioluminescence.</title>
        <authorList>
            <person name="Tsai I.J."/>
        </authorList>
    </citation>
    <scope>NUCLEOTIDE SEQUENCE</scope>
    <source>
        <strain evidence="1">CCC161011</strain>
    </source>
</reference>
<dbReference type="AlphaFoldDB" id="A0A8H6WUC8"/>
<protein>
    <submittedName>
        <fullName evidence="1">Uncharacterized protein</fullName>
    </submittedName>
</protein>
<keyword evidence="2" id="KW-1185">Reference proteome</keyword>
<dbReference type="EMBL" id="JACAZI010000038">
    <property type="protein sequence ID" value="KAF7328179.1"/>
    <property type="molecule type" value="Genomic_DNA"/>
</dbReference>
<organism evidence="1 2">
    <name type="scientific">Mycena venus</name>
    <dbReference type="NCBI Taxonomy" id="2733690"/>
    <lineage>
        <taxon>Eukaryota</taxon>
        <taxon>Fungi</taxon>
        <taxon>Dikarya</taxon>
        <taxon>Basidiomycota</taxon>
        <taxon>Agaricomycotina</taxon>
        <taxon>Agaricomycetes</taxon>
        <taxon>Agaricomycetidae</taxon>
        <taxon>Agaricales</taxon>
        <taxon>Marasmiineae</taxon>
        <taxon>Mycenaceae</taxon>
        <taxon>Mycena</taxon>
    </lineage>
</organism>
<proteinExistence type="predicted"/>
<sequence length="259" mass="29083">MFPAFDNVNQFYPGLILWCDPNCYEMDISTLAPNELYDRKKARDLRPCLVVAVNHTNKSIQVARICATTPTDTRRWVRVDSPPALTWRLSDAWLWVGTPPTVAMVLNNAKVMHPHKDTQYTTNAVAAANLQNYWVHRQNYLSWRQMRADNATPSTHQHPGYSQASAGNTIYSTAQSPAQSTSGQAGYFKQMTHPGNAPFYQNPGYGQMAPSFNTLSAQPVVVPPGFTETHPNSPGWWRNPETGWFWHASRGLLPPSAPR</sequence>
<accession>A0A8H6WUC8</accession>
<name>A0A8H6WUC8_9AGAR</name>
<comment type="caution">
    <text evidence="1">The sequence shown here is derived from an EMBL/GenBank/DDBJ whole genome shotgun (WGS) entry which is preliminary data.</text>
</comment>
<evidence type="ECO:0000313" key="1">
    <source>
        <dbReference type="EMBL" id="KAF7328179.1"/>
    </source>
</evidence>
<dbReference type="Proteomes" id="UP000620124">
    <property type="component" value="Unassembled WGS sequence"/>
</dbReference>
<evidence type="ECO:0000313" key="2">
    <source>
        <dbReference type="Proteomes" id="UP000620124"/>
    </source>
</evidence>
<gene>
    <name evidence="1" type="ORF">MVEN_02575500</name>
</gene>